<evidence type="ECO:0000313" key="2">
    <source>
        <dbReference type="EMBL" id="KAF9546633.1"/>
    </source>
</evidence>
<proteinExistence type="predicted"/>
<dbReference type="AlphaFoldDB" id="A0A9P6FA95"/>
<organism evidence="2 3">
    <name type="scientific">Mortierella hygrophila</name>
    <dbReference type="NCBI Taxonomy" id="979708"/>
    <lineage>
        <taxon>Eukaryota</taxon>
        <taxon>Fungi</taxon>
        <taxon>Fungi incertae sedis</taxon>
        <taxon>Mucoromycota</taxon>
        <taxon>Mortierellomycotina</taxon>
        <taxon>Mortierellomycetes</taxon>
        <taxon>Mortierellales</taxon>
        <taxon>Mortierellaceae</taxon>
        <taxon>Mortierella</taxon>
    </lineage>
</organism>
<gene>
    <name evidence="2" type="ORF">EC957_009556</name>
</gene>
<accession>A0A9P6FA95</accession>
<comment type="caution">
    <text evidence="2">The sequence shown here is derived from an EMBL/GenBank/DDBJ whole genome shotgun (WGS) entry which is preliminary data.</text>
</comment>
<sequence length="139" mass="15198">MNKHLQQPASMGTPPGTHHSEQLSTPGKNQLSHGPTTQSTFKTDPNLHSQQQSSDTTEAKKLHHGNIKKTAGSHPQNEVIVLKDAVKVEVGVMAIPEVEHFGGQASEIRTVNPHSTIGTPFLDYPTFMTLQLIKSPRHQ</sequence>
<reference evidence="2" key="1">
    <citation type="journal article" date="2020" name="Fungal Divers.">
        <title>Resolving the Mortierellaceae phylogeny through synthesis of multi-gene phylogenetics and phylogenomics.</title>
        <authorList>
            <person name="Vandepol N."/>
            <person name="Liber J."/>
            <person name="Desiro A."/>
            <person name="Na H."/>
            <person name="Kennedy M."/>
            <person name="Barry K."/>
            <person name="Grigoriev I.V."/>
            <person name="Miller A.N."/>
            <person name="O'Donnell K."/>
            <person name="Stajich J.E."/>
            <person name="Bonito G."/>
        </authorList>
    </citation>
    <scope>NUCLEOTIDE SEQUENCE</scope>
    <source>
        <strain evidence="2">NRRL 2591</strain>
    </source>
</reference>
<dbReference type="Proteomes" id="UP000723463">
    <property type="component" value="Unassembled WGS sequence"/>
</dbReference>
<feature type="region of interest" description="Disordered" evidence="1">
    <location>
        <begin position="1"/>
        <end position="75"/>
    </location>
</feature>
<protein>
    <submittedName>
        <fullName evidence="2">Uncharacterized protein</fullName>
    </submittedName>
</protein>
<keyword evidence="3" id="KW-1185">Reference proteome</keyword>
<name>A0A9P6FA95_9FUNG</name>
<evidence type="ECO:0000256" key="1">
    <source>
        <dbReference type="SAM" id="MobiDB-lite"/>
    </source>
</evidence>
<evidence type="ECO:0000313" key="3">
    <source>
        <dbReference type="Proteomes" id="UP000723463"/>
    </source>
</evidence>
<feature type="compositionally biased region" description="Polar residues" evidence="1">
    <location>
        <begin position="22"/>
        <end position="56"/>
    </location>
</feature>
<feature type="compositionally biased region" description="Polar residues" evidence="1">
    <location>
        <begin position="1"/>
        <end position="10"/>
    </location>
</feature>
<dbReference type="EMBL" id="JAAAXW010000053">
    <property type="protein sequence ID" value="KAF9546633.1"/>
    <property type="molecule type" value="Genomic_DNA"/>
</dbReference>